<dbReference type="HAMAP" id="MF_00936">
    <property type="entry name" value="ParC_type1"/>
    <property type="match status" value="1"/>
</dbReference>
<accession>A0A0J7Y6L2</accession>
<name>A0A0J7Y6L2_9SPHN</name>
<dbReference type="NCBIfam" id="NF004044">
    <property type="entry name" value="PRK05561.1"/>
    <property type="match status" value="1"/>
</dbReference>
<dbReference type="InterPro" id="IPR013757">
    <property type="entry name" value="Topo_IIA_A_a_sf"/>
</dbReference>
<comment type="caution">
    <text evidence="10">The sequence shown here is derived from an EMBL/GenBank/DDBJ whole genome shotgun (WGS) entry which is preliminary data.</text>
</comment>
<keyword evidence="4 7" id="KW-0238">DNA-binding</keyword>
<dbReference type="GO" id="GO:0003918">
    <property type="term" value="F:DNA topoisomerase type II (double strand cut, ATP-hydrolyzing) activity"/>
    <property type="evidence" value="ECO:0007669"/>
    <property type="project" value="UniProtKB-UniRule"/>
</dbReference>
<dbReference type="InterPro" id="IPR013760">
    <property type="entry name" value="Topo_IIA-like_dom_sf"/>
</dbReference>
<dbReference type="Gene3D" id="3.30.1360.40">
    <property type="match status" value="1"/>
</dbReference>
<proteinExistence type="inferred from homology"/>
<feature type="site" description="Interaction with DNA" evidence="7">
    <location>
        <position position="49"/>
    </location>
</feature>
<dbReference type="GO" id="GO:0005694">
    <property type="term" value="C:chromosome"/>
    <property type="evidence" value="ECO:0007669"/>
    <property type="project" value="InterPro"/>
</dbReference>
<dbReference type="Pfam" id="PF00521">
    <property type="entry name" value="DNA_topoisoIV"/>
    <property type="match status" value="1"/>
</dbReference>
<dbReference type="InterPro" id="IPR002205">
    <property type="entry name" value="Topo_IIA_dom_A"/>
</dbReference>
<dbReference type="GO" id="GO:0005524">
    <property type="term" value="F:ATP binding"/>
    <property type="evidence" value="ECO:0007669"/>
    <property type="project" value="InterPro"/>
</dbReference>
<organism evidence="10 11">
    <name type="scientific">Novosphingobium barchaimii LL02</name>
    <dbReference type="NCBI Taxonomy" id="1114963"/>
    <lineage>
        <taxon>Bacteria</taxon>
        <taxon>Pseudomonadati</taxon>
        <taxon>Pseudomonadota</taxon>
        <taxon>Alphaproteobacteria</taxon>
        <taxon>Sphingomonadales</taxon>
        <taxon>Sphingomonadaceae</taxon>
        <taxon>Novosphingobium</taxon>
    </lineage>
</organism>
<dbReference type="InterPro" id="IPR005742">
    <property type="entry name" value="TopoIV_A_Gneg"/>
</dbReference>
<keyword evidence="2 7" id="KW-1003">Cell membrane</keyword>
<dbReference type="SMART" id="SM00434">
    <property type="entry name" value="TOP4c"/>
    <property type="match status" value="1"/>
</dbReference>
<dbReference type="EMBL" id="JACU01000002">
    <property type="protein sequence ID" value="KMS59559.1"/>
    <property type="molecule type" value="Genomic_DNA"/>
</dbReference>
<dbReference type="FunFam" id="1.10.268.10:FF:000001">
    <property type="entry name" value="DNA gyrase subunit A"/>
    <property type="match status" value="1"/>
</dbReference>
<dbReference type="GO" id="GO:0007059">
    <property type="term" value="P:chromosome segregation"/>
    <property type="evidence" value="ECO:0007669"/>
    <property type="project" value="UniProtKB-UniRule"/>
</dbReference>
<dbReference type="GO" id="GO:0003677">
    <property type="term" value="F:DNA binding"/>
    <property type="evidence" value="ECO:0007669"/>
    <property type="project" value="UniProtKB-UniRule"/>
</dbReference>
<protein>
    <recommendedName>
        <fullName evidence="7">DNA topoisomerase 4 subunit A</fullName>
        <ecNumber evidence="7">5.6.2.2</ecNumber>
    </recommendedName>
    <alternativeName>
        <fullName evidence="7">Topoisomerase IV subunit A</fullName>
    </alternativeName>
</protein>
<dbReference type="Gene3D" id="2.120.10.90">
    <property type="entry name" value="DNA gyrase/topoisomerase IV, subunit A, C-terminal"/>
    <property type="match status" value="1"/>
</dbReference>
<dbReference type="SUPFAM" id="SSF56719">
    <property type="entry name" value="Type II DNA topoisomerase"/>
    <property type="match status" value="1"/>
</dbReference>
<evidence type="ECO:0000313" key="10">
    <source>
        <dbReference type="EMBL" id="KMS59559.1"/>
    </source>
</evidence>
<sequence length="764" mass="84996">MVTKTDDDSDPFDAIVDAPFDAALSERYLVYALSTITARSLPDLRDGLKPVHRRLLWAMRQLKLDPGNAYKKSARVVGDVIGKYHPHGDASVYDAMVRLAQDFSLRYPLVQGQGNFGNIDGDNAAAYRYTEARLTKTAIQLMSGLDEGTVDLIPTYNGEENEPEIFPGMFPNLLANGAVGIAVGMATSIPSHNVAEIIDATLLLIDNPHVEHPQLMEVFHGPDFATGGLVVDSPEAISHAYATGKGGFRVRGRFSTGRNADGSWEESGIEKLGAGQWQLVVTEIPYMLQKGKLIEQIAALIGDRKLPILEDVRDESDEEIRLVLVPKSRNVDPELLKESLYRLTDLESRFSLNLNVLDSHRTPGVMGLKLLLQEWVFCQIDILLRRTNHRLDKIAARLELVSGYIIAYLNLDRIIEIIRTEDEPKAVMMAEFELTDRQAEAILNMRLRSLRKLEEMELRKEHAELLKEQEELNKLLESPARQRTRIKRDLANLRKDYAEDTELGRRRTTIAQATKTVEFSMDAMIEKEPVTVILSARGWIKAARGHVPLDGDFKFKEGDGPGYAFHAQTTDKVLIALDNGRFYTLGADKLPGARGFGEPIRTMVDIDTEAHIVSAMVYKPKAQLLLASNVGRGFAAETDELLAETRKGRAVMSTKPGVTLVTVREIPAEHDHVAVVGDNRKLVIFSLEELPVMAKGQGVTLQRYRDGGMSDVITLKLEDGLSWTMGGESARTRTEKDMTLWKVARGAAGRLPPVGFPRDNKFQG</sequence>
<dbReference type="InterPro" id="IPR050220">
    <property type="entry name" value="Type_II_DNA_Topoisomerases"/>
</dbReference>
<dbReference type="RefSeq" id="WP_059150306.1">
    <property type="nucleotide sequence ID" value="NZ_KQ130452.1"/>
</dbReference>
<feature type="site" description="Interaction with DNA" evidence="7">
    <location>
        <position position="85"/>
    </location>
</feature>
<dbReference type="Gene3D" id="1.10.268.10">
    <property type="entry name" value="Topoisomerase, domain 3"/>
    <property type="match status" value="1"/>
</dbReference>
<dbReference type="GO" id="GO:0009330">
    <property type="term" value="C:DNA topoisomerase type II (double strand cut, ATP-hydrolyzing) complex"/>
    <property type="evidence" value="ECO:0007669"/>
    <property type="project" value="TreeGrafter"/>
</dbReference>
<dbReference type="EC" id="5.6.2.2" evidence="7"/>
<keyword evidence="3 7" id="KW-0799">Topoisomerase</keyword>
<dbReference type="GO" id="GO:0006265">
    <property type="term" value="P:DNA topological change"/>
    <property type="evidence" value="ECO:0007669"/>
    <property type="project" value="UniProtKB-UniRule"/>
</dbReference>
<comment type="subunit">
    <text evidence="7">Heterotetramer composed of ParC and ParE.</text>
</comment>
<comment type="similarity">
    <text evidence="7">Belongs to the type II topoisomerase GyrA/ParC subunit family. ParC type 1 subfamily.</text>
</comment>
<evidence type="ECO:0000256" key="3">
    <source>
        <dbReference type="ARBA" id="ARBA00023029"/>
    </source>
</evidence>
<comment type="function">
    <text evidence="7">Topoisomerase IV is essential for chromosome segregation. It relaxes supercoiled DNA. Performs the decatenation events required during the replication of a circular DNA molecule.</text>
</comment>
<dbReference type="PANTHER" id="PTHR43493">
    <property type="entry name" value="DNA GYRASE/TOPOISOMERASE SUBUNIT A"/>
    <property type="match status" value="1"/>
</dbReference>
<dbReference type="CDD" id="cd00187">
    <property type="entry name" value="TOP4c"/>
    <property type="match status" value="1"/>
</dbReference>
<keyword evidence="5 7" id="KW-0472">Membrane</keyword>
<evidence type="ECO:0000256" key="8">
    <source>
        <dbReference type="PROSITE-ProRule" id="PRU01384"/>
    </source>
</evidence>
<dbReference type="PANTHER" id="PTHR43493:SF1">
    <property type="entry name" value="DNA TOPOISOMERASE 4 SUBUNIT A"/>
    <property type="match status" value="1"/>
</dbReference>
<dbReference type="Gene3D" id="3.90.199.10">
    <property type="entry name" value="Topoisomerase II, domain 5"/>
    <property type="match status" value="1"/>
</dbReference>
<evidence type="ECO:0000256" key="4">
    <source>
        <dbReference type="ARBA" id="ARBA00023125"/>
    </source>
</evidence>
<dbReference type="PROSITE" id="PS52040">
    <property type="entry name" value="TOPO_IIA"/>
    <property type="match status" value="1"/>
</dbReference>
<evidence type="ECO:0000313" key="11">
    <source>
        <dbReference type="Proteomes" id="UP000052268"/>
    </source>
</evidence>
<evidence type="ECO:0000256" key="2">
    <source>
        <dbReference type="ARBA" id="ARBA00022475"/>
    </source>
</evidence>
<keyword evidence="11" id="KW-1185">Reference proteome</keyword>
<dbReference type="NCBIfam" id="TIGR01062">
    <property type="entry name" value="parC_Gneg"/>
    <property type="match status" value="1"/>
</dbReference>
<keyword evidence="6 7" id="KW-0413">Isomerase</keyword>
<dbReference type="Proteomes" id="UP000052268">
    <property type="component" value="Unassembled WGS sequence"/>
</dbReference>
<dbReference type="PATRIC" id="fig|1114963.3.peg.946"/>
<dbReference type="InterPro" id="IPR035516">
    <property type="entry name" value="Gyrase/topoIV_suA_C"/>
</dbReference>
<feature type="site" description="Interaction with DNA" evidence="7">
    <location>
        <position position="87"/>
    </location>
</feature>
<evidence type="ECO:0000256" key="1">
    <source>
        <dbReference type="ARBA" id="ARBA00000185"/>
    </source>
</evidence>
<evidence type="ECO:0000256" key="6">
    <source>
        <dbReference type="ARBA" id="ARBA00023235"/>
    </source>
</evidence>
<reference evidence="10 11" key="1">
    <citation type="journal article" date="2015" name="G3 (Bethesda)">
        <title>Insights into Ongoing Evolution of the Hexachlorocyclohexane Catabolic Pathway from Comparative Genomics of Ten Sphingomonadaceae Strains.</title>
        <authorList>
            <person name="Pearce S.L."/>
            <person name="Oakeshott J.G."/>
            <person name="Pandey G."/>
        </authorList>
    </citation>
    <scope>NUCLEOTIDE SEQUENCE [LARGE SCALE GENOMIC DNA]</scope>
    <source>
        <strain evidence="10 11">LL02</strain>
    </source>
</reference>
<comment type="subcellular location">
    <subcellularLocation>
        <location evidence="7">Cell membrane</location>
        <topology evidence="7">Peripheral membrane protein</topology>
    </subcellularLocation>
</comment>
<gene>
    <name evidence="7" type="primary">parC</name>
    <name evidence="10" type="ORF">V474_10200</name>
</gene>
<dbReference type="GO" id="GO:0019897">
    <property type="term" value="C:extrinsic component of plasma membrane"/>
    <property type="evidence" value="ECO:0007669"/>
    <property type="project" value="UniProtKB-UniRule"/>
</dbReference>
<dbReference type="GO" id="GO:0005737">
    <property type="term" value="C:cytoplasm"/>
    <property type="evidence" value="ECO:0007669"/>
    <property type="project" value="TreeGrafter"/>
</dbReference>
<feature type="domain" description="Topo IIA-type catalytic" evidence="9">
    <location>
        <begin position="41"/>
        <end position="519"/>
    </location>
</feature>
<feature type="site" description="Transition state stabilizer" evidence="7">
    <location>
        <position position="128"/>
    </location>
</feature>
<dbReference type="OrthoDB" id="9806486at2"/>
<dbReference type="SUPFAM" id="SSF101904">
    <property type="entry name" value="GyrA/ParC C-terminal domain-like"/>
    <property type="match status" value="1"/>
</dbReference>
<evidence type="ECO:0000256" key="5">
    <source>
        <dbReference type="ARBA" id="ARBA00023136"/>
    </source>
</evidence>
<dbReference type="InterPro" id="IPR013758">
    <property type="entry name" value="Topo_IIA_A/C_ab"/>
</dbReference>
<feature type="active site" description="O-(5'-phospho-DNA)-tyrosine intermediate" evidence="7 8">
    <location>
        <position position="129"/>
    </location>
</feature>
<evidence type="ECO:0000256" key="7">
    <source>
        <dbReference type="HAMAP-Rule" id="MF_00936"/>
    </source>
</evidence>
<dbReference type="AlphaFoldDB" id="A0A0J7Y6L2"/>
<comment type="catalytic activity">
    <reaction evidence="1 7 8">
        <text>ATP-dependent breakage, passage and rejoining of double-stranded DNA.</text>
        <dbReference type="EC" id="5.6.2.2"/>
    </reaction>
</comment>
<evidence type="ECO:0000259" key="9">
    <source>
        <dbReference type="PROSITE" id="PS52040"/>
    </source>
</evidence>